<dbReference type="EMBL" id="JBEDUW010000006">
    <property type="protein sequence ID" value="KAK9925070.1"/>
    <property type="molecule type" value="Genomic_DNA"/>
</dbReference>
<feature type="region of interest" description="Disordered" evidence="1">
    <location>
        <begin position="69"/>
        <end position="91"/>
    </location>
</feature>
<evidence type="ECO:0000256" key="1">
    <source>
        <dbReference type="SAM" id="MobiDB-lite"/>
    </source>
</evidence>
<accession>A0AAW1WJK1</accession>
<keyword evidence="3" id="KW-1185">Reference proteome</keyword>
<feature type="region of interest" description="Disordered" evidence="1">
    <location>
        <begin position="14"/>
        <end position="42"/>
    </location>
</feature>
<evidence type="ECO:0000313" key="2">
    <source>
        <dbReference type="EMBL" id="KAK9925070.1"/>
    </source>
</evidence>
<reference evidence="2 3" key="1">
    <citation type="journal article" date="2023" name="G3 (Bethesda)">
        <title>A chromosome-length genome assembly and annotation of blackberry (Rubus argutus, cv. 'Hillquist').</title>
        <authorList>
            <person name="Bruna T."/>
            <person name="Aryal R."/>
            <person name="Dudchenko O."/>
            <person name="Sargent D.J."/>
            <person name="Mead D."/>
            <person name="Buti M."/>
            <person name="Cavallini A."/>
            <person name="Hytonen T."/>
            <person name="Andres J."/>
            <person name="Pham M."/>
            <person name="Weisz D."/>
            <person name="Mascagni F."/>
            <person name="Usai G."/>
            <person name="Natali L."/>
            <person name="Bassil N."/>
            <person name="Fernandez G.E."/>
            <person name="Lomsadze A."/>
            <person name="Armour M."/>
            <person name="Olukolu B."/>
            <person name="Poorten T."/>
            <person name="Britton C."/>
            <person name="Davik J."/>
            <person name="Ashrafi H."/>
            <person name="Aiden E.L."/>
            <person name="Borodovsky M."/>
            <person name="Worthington M."/>
        </authorList>
    </citation>
    <scope>NUCLEOTIDE SEQUENCE [LARGE SCALE GENOMIC DNA]</scope>
    <source>
        <strain evidence="2">PI 553951</strain>
    </source>
</reference>
<feature type="compositionally biased region" description="Basic and acidic residues" evidence="1">
    <location>
        <begin position="30"/>
        <end position="42"/>
    </location>
</feature>
<proteinExistence type="predicted"/>
<evidence type="ECO:0000313" key="3">
    <source>
        <dbReference type="Proteomes" id="UP001457282"/>
    </source>
</evidence>
<comment type="caution">
    <text evidence="2">The sequence shown here is derived from an EMBL/GenBank/DDBJ whole genome shotgun (WGS) entry which is preliminary data.</text>
</comment>
<gene>
    <name evidence="2" type="ORF">M0R45_033411</name>
</gene>
<sequence>MDNLEAAVSVAELNTEEMRRSEEITDEADIETRHRSEHGRSLSSSCRRECIICQVEDSIDKIEAPCQCNGTSMENSSMEKLEDRLNAMTRT</sequence>
<organism evidence="2 3">
    <name type="scientific">Rubus argutus</name>
    <name type="common">Southern blackberry</name>
    <dbReference type="NCBI Taxonomy" id="59490"/>
    <lineage>
        <taxon>Eukaryota</taxon>
        <taxon>Viridiplantae</taxon>
        <taxon>Streptophyta</taxon>
        <taxon>Embryophyta</taxon>
        <taxon>Tracheophyta</taxon>
        <taxon>Spermatophyta</taxon>
        <taxon>Magnoliopsida</taxon>
        <taxon>eudicotyledons</taxon>
        <taxon>Gunneridae</taxon>
        <taxon>Pentapetalae</taxon>
        <taxon>rosids</taxon>
        <taxon>fabids</taxon>
        <taxon>Rosales</taxon>
        <taxon>Rosaceae</taxon>
        <taxon>Rosoideae</taxon>
        <taxon>Rosoideae incertae sedis</taxon>
        <taxon>Rubus</taxon>
    </lineage>
</organism>
<dbReference type="AlphaFoldDB" id="A0AAW1WJK1"/>
<name>A0AAW1WJK1_RUBAR</name>
<protein>
    <submittedName>
        <fullName evidence="2">Uncharacterized protein</fullName>
    </submittedName>
</protein>
<dbReference type="Proteomes" id="UP001457282">
    <property type="component" value="Unassembled WGS sequence"/>
</dbReference>